<proteinExistence type="evidence at transcript level"/>
<dbReference type="EMBL" id="GAMD01002312">
    <property type="protein sequence ID" value="JAA99278.1"/>
    <property type="molecule type" value="mRNA"/>
</dbReference>
<accession>T1E8B9</accession>
<reference evidence="1" key="1">
    <citation type="submission" date="2013-07" db="EMBL/GenBank/DDBJ databases">
        <title>Transcriptome sequencing and developmental regulation of gene expression in Anopheles aquasalis.</title>
        <authorList>
            <consortium name="Brazilian Malaria Network (MCT/CNPq/MS/SCTIE/DECIT/PRONEX 555648/2009-5) and Research Network on Bioactive Molecules from Arthropod Vectors (NAP-MOBIARVE"/>
            <consortium name="University of Sao Paulo)"/>
            <person name="Marinotti O."/>
            <person name="Ribeiro J.M.C."/>
            <person name="Costa-da-Silva A.L."/>
            <person name="Silva M.C.P."/>
            <person name="Lopes A.R."/>
            <person name="Barros M.S."/>
            <person name="Sa-Nunes A."/>
            <person name="Konjin B.B."/>
            <person name="Carvalho E."/>
            <person name="Suesdek L."/>
            <person name="Silva-Neto M.A.C."/>
            <person name="Capurro M.L."/>
        </authorList>
    </citation>
    <scope>NUCLEOTIDE SEQUENCE</scope>
    <source>
        <tissue evidence="1">Whole body</tissue>
    </source>
</reference>
<name>T1E8B9_ANOAQ</name>
<sequence length="121" mass="13936">MVRALCCCCGPLLESASATTRSVREKCGERMLSNPFHTQFRHFTPALPRTDNRSYQPTLVCCSTPLRSPSPAPLFVPVLYLENEKLVVWNSLKMILHSKWKQRNRLKSITVSSTYRHIHTY</sequence>
<organism evidence="1">
    <name type="scientific">Anopheles aquasalis</name>
    <name type="common">Malaria mosquito</name>
    <dbReference type="NCBI Taxonomy" id="42839"/>
    <lineage>
        <taxon>Eukaryota</taxon>
        <taxon>Metazoa</taxon>
        <taxon>Ecdysozoa</taxon>
        <taxon>Arthropoda</taxon>
        <taxon>Hexapoda</taxon>
        <taxon>Insecta</taxon>
        <taxon>Pterygota</taxon>
        <taxon>Neoptera</taxon>
        <taxon>Endopterygota</taxon>
        <taxon>Diptera</taxon>
        <taxon>Nematocera</taxon>
        <taxon>Culicoidea</taxon>
        <taxon>Culicidae</taxon>
        <taxon>Anophelinae</taxon>
        <taxon>Anopheles</taxon>
    </lineage>
</organism>
<dbReference type="AlphaFoldDB" id="T1E8B9"/>
<protein>
    <submittedName>
        <fullName evidence="1">Putative secreted protein</fullName>
    </submittedName>
</protein>
<evidence type="ECO:0000313" key="1">
    <source>
        <dbReference type="EMBL" id="JAA99278.1"/>
    </source>
</evidence>